<comment type="caution">
    <text evidence="5">The sequence shown here is derived from an EMBL/GenBank/DDBJ whole genome shotgun (WGS) entry which is preliminary data.</text>
</comment>
<dbReference type="Proteomes" id="UP000176604">
    <property type="component" value="Unassembled WGS sequence"/>
</dbReference>
<proteinExistence type="predicted"/>
<dbReference type="GO" id="GO:0032259">
    <property type="term" value="P:methylation"/>
    <property type="evidence" value="ECO:0007669"/>
    <property type="project" value="UniProtKB-KW"/>
</dbReference>
<evidence type="ECO:0000256" key="3">
    <source>
        <dbReference type="ARBA" id="ARBA00022691"/>
    </source>
</evidence>
<dbReference type="GO" id="GO:0016279">
    <property type="term" value="F:protein-lysine N-methyltransferase activity"/>
    <property type="evidence" value="ECO:0007669"/>
    <property type="project" value="InterPro"/>
</dbReference>
<dbReference type="SUPFAM" id="SSF53335">
    <property type="entry name" value="S-adenosyl-L-methionine-dependent methyltransferases"/>
    <property type="match status" value="1"/>
</dbReference>
<evidence type="ECO:0000313" key="5">
    <source>
        <dbReference type="EMBL" id="OGL79773.1"/>
    </source>
</evidence>
<evidence type="ECO:0000256" key="1">
    <source>
        <dbReference type="ARBA" id="ARBA00022603"/>
    </source>
</evidence>
<accession>A0A1F7UNB0</accession>
<keyword evidence="1" id="KW-0489">Methyltransferase</keyword>
<dbReference type="AlphaFoldDB" id="A0A1F7UNB0"/>
<organism evidence="5 6">
    <name type="scientific">Candidatus Uhrbacteria bacterium RIFCSPHIGHO2_12_FULL_54_23</name>
    <dbReference type="NCBI Taxonomy" id="1802397"/>
    <lineage>
        <taxon>Bacteria</taxon>
        <taxon>Candidatus Uhriibacteriota</taxon>
    </lineage>
</organism>
<dbReference type="CDD" id="cd02440">
    <property type="entry name" value="AdoMet_MTases"/>
    <property type="match status" value="1"/>
</dbReference>
<keyword evidence="4" id="KW-0812">Transmembrane</keyword>
<keyword evidence="4" id="KW-1133">Transmembrane helix</keyword>
<dbReference type="PANTHER" id="PTHR13610">
    <property type="entry name" value="METHYLTRANSFERASE DOMAIN-CONTAINING PROTEIN"/>
    <property type="match status" value="1"/>
</dbReference>
<evidence type="ECO:0000256" key="4">
    <source>
        <dbReference type="SAM" id="Phobius"/>
    </source>
</evidence>
<dbReference type="InterPro" id="IPR029063">
    <property type="entry name" value="SAM-dependent_MTases_sf"/>
</dbReference>
<dbReference type="Gene3D" id="3.40.50.150">
    <property type="entry name" value="Vaccinia Virus protein VP39"/>
    <property type="match status" value="1"/>
</dbReference>
<keyword evidence="4" id="KW-0472">Membrane</keyword>
<protein>
    <submittedName>
        <fullName evidence="5">Uncharacterized protein</fullName>
    </submittedName>
</protein>
<feature type="transmembrane region" description="Helical" evidence="4">
    <location>
        <begin position="86"/>
        <end position="103"/>
    </location>
</feature>
<name>A0A1F7UNB0_9BACT</name>
<feature type="transmembrane region" description="Helical" evidence="4">
    <location>
        <begin position="12"/>
        <end position="36"/>
    </location>
</feature>
<reference evidence="5 6" key="1">
    <citation type="journal article" date="2016" name="Nat. Commun.">
        <title>Thousands of microbial genomes shed light on interconnected biogeochemical processes in an aquifer system.</title>
        <authorList>
            <person name="Anantharaman K."/>
            <person name="Brown C.T."/>
            <person name="Hug L.A."/>
            <person name="Sharon I."/>
            <person name="Castelle C.J."/>
            <person name="Probst A.J."/>
            <person name="Thomas B.C."/>
            <person name="Singh A."/>
            <person name="Wilkins M.J."/>
            <person name="Karaoz U."/>
            <person name="Brodie E.L."/>
            <person name="Williams K.H."/>
            <person name="Hubbard S.S."/>
            <person name="Banfield J.F."/>
        </authorList>
    </citation>
    <scope>NUCLEOTIDE SEQUENCE [LARGE SCALE GENOMIC DNA]</scope>
</reference>
<sequence length="180" mass="20202">MTGVSLIEIIGYGVVGVVLLALLTHVYASVIAAPWVPTRRKDYARIVQALGPLTHETIADLGAGGGGVMRAIARAYPGVRVVGYEISLLAWIIAQWLNGFWGLRKRCEIRMKNFYEEDLSRFDAVYCFLTPSAMRKLKPKFERELKPGTRVVSYAFSIPGWEGEKRKESPAHTPLFVYQR</sequence>
<dbReference type="InterPro" id="IPR026170">
    <property type="entry name" value="FAM173A/B"/>
</dbReference>
<evidence type="ECO:0000256" key="2">
    <source>
        <dbReference type="ARBA" id="ARBA00022679"/>
    </source>
</evidence>
<dbReference type="STRING" id="1802397.A3J43_03490"/>
<gene>
    <name evidence="5" type="ORF">A3J43_03490</name>
</gene>
<dbReference type="EMBL" id="MGEF01000001">
    <property type="protein sequence ID" value="OGL79773.1"/>
    <property type="molecule type" value="Genomic_DNA"/>
</dbReference>
<evidence type="ECO:0000313" key="6">
    <source>
        <dbReference type="Proteomes" id="UP000176604"/>
    </source>
</evidence>
<keyword evidence="2" id="KW-0808">Transferase</keyword>
<keyword evidence="3" id="KW-0949">S-adenosyl-L-methionine</keyword>
<dbReference type="PANTHER" id="PTHR13610:SF9">
    <property type="entry name" value="FI06469P"/>
    <property type="match status" value="1"/>
</dbReference>